<evidence type="ECO:0000259" key="1">
    <source>
        <dbReference type="Pfam" id="PF20743"/>
    </source>
</evidence>
<evidence type="ECO:0000313" key="3">
    <source>
        <dbReference type="RefSeq" id="XP_041446344.1"/>
    </source>
</evidence>
<dbReference type="OrthoDB" id="9989690at2759"/>
<proteinExistence type="predicted"/>
<gene>
    <name evidence="3" type="primary">LOC121403043</name>
</gene>
<evidence type="ECO:0000313" key="2">
    <source>
        <dbReference type="Proteomes" id="UP000186698"/>
    </source>
</evidence>
<feature type="domain" description="DUF5580" evidence="1">
    <location>
        <begin position="101"/>
        <end position="125"/>
    </location>
</feature>
<dbReference type="Proteomes" id="UP000186698">
    <property type="component" value="Chromosome 4L"/>
</dbReference>
<dbReference type="KEGG" id="xla:121403043"/>
<dbReference type="Pfam" id="PF20743">
    <property type="entry name" value="DUF5580_C"/>
    <property type="match status" value="1"/>
</dbReference>
<sequence>MEKKSAYTIITYFTDGKQLLICCTKLQIHKLSTQEENEKVLKQLLKDPMMASMNQGTCQRRHFLKSYLNWESKMCQPQRNIRPASEPVLHHSKQSSSIDQETWIDRFKKLENALQLCQIENSGNVFE</sequence>
<dbReference type="GeneID" id="121403043"/>
<protein>
    <submittedName>
        <fullName evidence="3">Uncharacterized protein C1orf87-like</fullName>
    </submittedName>
</protein>
<dbReference type="CTD" id="121403043"/>
<reference evidence="3" key="1">
    <citation type="submission" date="2025-08" db="UniProtKB">
        <authorList>
            <consortium name="RefSeq"/>
        </authorList>
    </citation>
    <scope>IDENTIFICATION</scope>
    <source>
        <strain evidence="3">J_2021</strain>
        <tissue evidence="3">Erythrocytes</tissue>
    </source>
</reference>
<dbReference type="InterPro" id="IPR049247">
    <property type="entry name" value="DUF5580_C"/>
</dbReference>
<dbReference type="RefSeq" id="XP_041446344.1">
    <property type="nucleotide sequence ID" value="XM_041590410.1"/>
</dbReference>
<dbReference type="AlphaFoldDB" id="A0A8J1MWU9"/>
<accession>A0A8J1MWU9</accession>
<name>A0A8J1MWU9_XENLA</name>
<keyword evidence="2" id="KW-1185">Reference proteome</keyword>
<organism evidence="2 3">
    <name type="scientific">Xenopus laevis</name>
    <name type="common">African clawed frog</name>
    <dbReference type="NCBI Taxonomy" id="8355"/>
    <lineage>
        <taxon>Eukaryota</taxon>
        <taxon>Metazoa</taxon>
        <taxon>Chordata</taxon>
        <taxon>Craniata</taxon>
        <taxon>Vertebrata</taxon>
        <taxon>Euteleostomi</taxon>
        <taxon>Amphibia</taxon>
        <taxon>Batrachia</taxon>
        <taxon>Anura</taxon>
        <taxon>Pipoidea</taxon>
        <taxon>Pipidae</taxon>
        <taxon>Xenopodinae</taxon>
        <taxon>Xenopus</taxon>
        <taxon>Xenopus</taxon>
    </lineage>
</organism>